<sequence length="175" mass="18268">MMLEAQLMLELRGSGECSVRFLGLLCRRLWEVHARGVVRNDLRADNITVFGAVHRPVLHVIDLAWACHVGRARRGLHPALAGGAPMAAWAALRPRGPELPPLPPRDGIGHRGAAAGTAAVPAPGGFPPAVVRYSAAGHSLPHCLGGTGCSSLDSRVPVPHALAAPRALVQGAARL</sequence>
<accession>A0A5B7DQY5</accession>
<evidence type="ECO:0000313" key="2">
    <source>
        <dbReference type="Proteomes" id="UP000324222"/>
    </source>
</evidence>
<evidence type="ECO:0008006" key="3">
    <source>
        <dbReference type="Google" id="ProtNLM"/>
    </source>
</evidence>
<name>A0A5B7DQY5_PORTR</name>
<organism evidence="1 2">
    <name type="scientific">Portunus trituberculatus</name>
    <name type="common">Swimming crab</name>
    <name type="synonym">Neptunus trituberculatus</name>
    <dbReference type="NCBI Taxonomy" id="210409"/>
    <lineage>
        <taxon>Eukaryota</taxon>
        <taxon>Metazoa</taxon>
        <taxon>Ecdysozoa</taxon>
        <taxon>Arthropoda</taxon>
        <taxon>Crustacea</taxon>
        <taxon>Multicrustacea</taxon>
        <taxon>Malacostraca</taxon>
        <taxon>Eumalacostraca</taxon>
        <taxon>Eucarida</taxon>
        <taxon>Decapoda</taxon>
        <taxon>Pleocyemata</taxon>
        <taxon>Brachyura</taxon>
        <taxon>Eubrachyura</taxon>
        <taxon>Portunoidea</taxon>
        <taxon>Portunidae</taxon>
        <taxon>Portuninae</taxon>
        <taxon>Portunus</taxon>
    </lineage>
</organism>
<keyword evidence="2" id="KW-1185">Reference proteome</keyword>
<reference evidence="1 2" key="1">
    <citation type="submission" date="2019-05" db="EMBL/GenBank/DDBJ databases">
        <title>Another draft genome of Portunus trituberculatus and its Hox gene families provides insights of decapod evolution.</title>
        <authorList>
            <person name="Jeong J.-H."/>
            <person name="Song I."/>
            <person name="Kim S."/>
            <person name="Choi T."/>
            <person name="Kim D."/>
            <person name="Ryu S."/>
            <person name="Kim W."/>
        </authorList>
    </citation>
    <scope>NUCLEOTIDE SEQUENCE [LARGE SCALE GENOMIC DNA]</scope>
    <source>
        <tissue evidence="1">Muscle</tissue>
    </source>
</reference>
<dbReference type="EMBL" id="VSRR010001209">
    <property type="protein sequence ID" value="MPC23464.1"/>
    <property type="molecule type" value="Genomic_DNA"/>
</dbReference>
<proteinExistence type="predicted"/>
<comment type="caution">
    <text evidence="1">The sequence shown here is derived from an EMBL/GenBank/DDBJ whole genome shotgun (WGS) entry which is preliminary data.</text>
</comment>
<evidence type="ECO:0000313" key="1">
    <source>
        <dbReference type="EMBL" id="MPC23464.1"/>
    </source>
</evidence>
<gene>
    <name evidence="1" type="ORF">E2C01_016513</name>
</gene>
<dbReference type="AlphaFoldDB" id="A0A5B7DQY5"/>
<dbReference type="OrthoDB" id="6380006at2759"/>
<protein>
    <recommendedName>
        <fullName evidence="3">Protein kinase domain-containing protein</fullName>
    </recommendedName>
</protein>
<dbReference type="Proteomes" id="UP000324222">
    <property type="component" value="Unassembled WGS sequence"/>
</dbReference>